<dbReference type="Proteomes" id="UP001055185">
    <property type="component" value="Unassembled WGS sequence"/>
</dbReference>
<reference evidence="1" key="1">
    <citation type="journal article" date="2022" name="Int. J. Syst. Evol. Microbiol.">
        <title>Genome-based, phenotypic and chemotaxonomic classification of Faecalibacterium strains: proposal of three novel species Faecalibacterium duncaniae sp. nov., Faecalibacterium hattorii sp. nov. and Faecalibacterium gallinarum sp. nov. .</title>
        <authorList>
            <person name="Sakamoto M."/>
            <person name="Sakurai N."/>
            <person name="Tanno H."/>
            <person name="Iino T."/>
            <person name="Ohkuma M."/>
            <person name="Endo A."/>
        </authorList>
    </citation>
    <scope>NUCLEOTIDE SEQUENCE</scope>
    <source>
        <strain evidence="1">JCM 17207</strain>
    </source>
</reference>
<comment type="caution">
    <text evidence="1">The sequence shown here is derived from an EMBL/GenBank/DDBJ whole genome shotgun (WGS) entry which is preliminary data.</text>
</comment>
<protein>
    <submittedName>
        <fullName evidence="1">Uncharacterized protein</fullName>
    </submittedName>
</protein>
<sequence>MSYTELYDAYEENAELHTETPEVEKAEREFTELLHQLPKETMFELDILAGKLIVAYEKRGFLFGLNVQSALFQQERGRQ</sequence>
<evidence type="ECO:0000313" key="1">
    <source>
        <dbReference type="EMBL" id="GJN64898.1"/>
    </source>
</evidence>
<evidence type="ECO:0000313" key="2">
    <source>
        <dbReference type="Proteomes" id="UP001055185"/>
    </source>
</evidence>
<keyword evidence="2" id="KW-1185">Reference proteome</keyword>
<organism evidence="1 2">
    <name type="scientific">Faecalibacterium gallinarum</name>
    <dbReference type="NCBI Taxonomy" id="2903556"/>
    <lineage>
        <taxon>Bacteria</taxon>
        <taxon>Bacillati</taxon>
        <taxon>Bacillota</taxon>
        <taxon>Clostridia</taxon>
        <taxon>Eubacteriales</taxon>
        <taxon>Oscillospiraceae</taxon>
        <taxon>Faecalibacterium</taxon>
    </lineage>
</organism>
<proteinExistence type="predicted"/>
<dbReference type="EMBL" id="BQKV01000053">
    <property type="protein sequence ID" value="GJN64898.1"/>
    <property type="molecule type" value="Genomic_DNA"/>
</dbReference>
<gene>
    <name evidence="1" type="ORF">JCM17207_15230</name>
</gene>
<name>A0AA37IZ32_9FIRM</name>
<dbReference type="AlphaFoldDB" id="A0AA37IZ32"/>
<accession>A0AA37IZ32</accession>
<dbReference type="RefSeq" id="WP_238317082.1">
    <property type="nucleotide sequence ID" value="NZ_BQKV01000053.1"/>
</dbReference>